<dbReference type="GO" id="GO:0006388">
    <property type="term" value="P:tRNA splicing, via endonucleolytic cleavage and ligation"/>
    <property type="evidence" value="ECO:0007669"/>
    <property type="project" value="InterPro"/>
</dbReference>
<evidence type="ECO:0000313" key="3">
    <source>
        <dbReference type="Proteomes" id="UP001179952"/>
    </source>
</evidence>
<dbReference type="PANTHER" id="PTHR35460">
    <property type="entry name" value="TRNA LIGASE 1"/>
    <property type="match status" value="1"/>
</dbReference>
<reference evidence="2" key="1">
    <citation type="journal article" date="2023" name="Nat. Commun.">
        <title>Diploid and tetraploid genomes of Acorus and the evolution of monocots.</title>
        <authorList>
            <person name="Ma L."/>
            <person name="Liu K.W."/>
            <person name="Li Z."/>
            <person name="Hsiao Y.Y."/>
            <person name="Qi Y."/>
            <person name="Fu T."/>
            <person name="Tang G.D."/>
            <person name="Zhang D."/>
            <person name="Sun W.H."/>
            <person name="Liu D.K."/>
            <person name="Li Y."/>
            <person name="Chen G.Z."/>
            <person name="Liu X.D."/>
            <person name="Liao X.Y."/>
            <person name="Jiang Y.T."/>
            <person name="Yu X."/>
            <person name="Hao Y."/>
            <person name="Huang J."/>
            <person name="Zhao X.W."/>
            <person name="Ke S."/>
            <person name="Chen Y.Y."/>
            <person name="Wu W.L."/>
            <person name="Hsu J.L."/>
            <person name="Lin Y.F."/>
            <person name="Huang M.D."/>
            <person name="Li C.Y."/>
            <person name="Huang L."/>
            <person name="Wang Z.W."/>
            <person name="Zhao X."/>
            <person name="Zhong W.Y."/>
            <person name="Peng D.H."/>
            <person name="Ahmad S."/>
            <person name="Lan S."/>
            <person name="Zhang J.S."/>
            <person name="Tsai W.C."/>
            <person name="Van de Peer Y."/>
            <person name="Liu Z.J."/>
        </authorList>
    </citation>
    <scope>NUCLEOTIDE SEQUENCE</scope>
    <source>
        <strain evidence="2">SCP</strain>
    </source>
</reference>
<comment type="caution">
    <text evidence="2">The sequence shown here is derived from an EMBL/GenBank/DDBJ whole genome shotgun (WGS) entry which is preliminary data.</text>
</comment>
<proteinExistence type="predicted"/>
<protein>
    <submittedName>
        <fullName evidence="2">Uncharacterized protein</fullName>
    </submittedName>
</protein>
<accession>A0AAV9AL68</accession>
<keyword evidence="3" id="KW-1185">Reference proteome</keyword>
<dbReference type="EMBL" id="JAUJYN010000008">
    <property type="protein sequence ID" value="KAK1264851.1"/>
    <property type="molecule type" value="Genomic_DNA"/>
</dbReference>
<name>A0AAV9AL68_ACOGR</name>
<dbReference type="PANTHER" id="PTHR35460:SF1">
    <property type="entry name" value="TRNA LIGASE 1"/>
    <property type="match status" value="1"/>
</dbReference>
<reference evidence="2" key="2">
    <citation type="submission" date="2023-06" db="EMBL/GenBank/DDBJ databases">
        <authorList>
            <person name="Ma L."/>
            <person name="Liu K.-W."/>
            <person name="Li Z."/>
            <person name="Hsiao Y.-Y."/>
            <person name="Qi Y."/>
            <person name="Fu T."/>
            <person name="Tang G."/>
            <person name="Zhang D."/>
            <person name="Sun W.-H."/>
            <person name="Liu D.-K."/>
            <person name="Li Y."/>
            <person name="Chen G.-Z."/>
            <person name="Liu X.-D."/>
            <person name="Liao X.-Y."/>
            <person name="Jiang Y.-T."/>
            <person name="Yu X."/>
            <person name="Hao Y."/>
            <person name="Huang J."/>
            <person name="Zhao X.-W."/>
            <person name="Ke S."/>
            <person name="Chen Y.-Y."/>
            <person name="Wu W.-L."/>
            <person name="Hsu J.-L."/>
            <person name="Lin Y.-F."/>
            <person name="Huang M.-D."/>
            <person name="Li C.-Y."/>
            <person name="Huang L."/>
            <person name="Wang Z.-W."/>
            <person name="Zhao X."/>
            <person name="Zhong W.-Y."/>
            <person name="Peng D.-H."/>
            <person name="Ahmad S."/>
            <person name="Lan S."/>
            <person name="Zhang J.-S."/>
            <person name="Tsai W.-C."/>
            <person name="Van De Peer Y."/>
            <person name="Liu Z.-J."/>
        </authorList>
    </citation>
    <scope>NUCLEOTIDE SEQUENCE</scope>
    <source>
        <strain evidence="2">SCP</strain>
        <tissue evidence="2">Leaves</tissue>
    </source>
</reference>
<sequence length="78" mass="8458">MEQGHRQDAITTWKSVTAFFAAYDALCEEGTATPVCRALDEVADISVPDGDEESRGGDEEEGWGLRDGGFDKNSVCIM</sequence>
<organism evidence="2 3">
    <name type="scientific">Acorus gramineus</name>
    <name type="common">Dwarf sweet flag</name>
    <dbReference type="NCBI Taxonomy" id="55184"/>
    <lineage>
        <taxon>Eukaryota</taxon>
        <taxon>Viridiplantae</taxon>
        <taxon>Streptophyta</taxon>
        <taxon>Embryophyta</taxon>
        <taxon>Tracheophyta</taxon>
        <taxon>Spermatophyta</taxon>
        <taxon>Magnoliopsida</taxon>
        <taxon>Liliopsida</taxon>
        <taxon>Acoraceae</taxon>
        <taxon>Acorus</taxon>
    </lineage>
</organism>
<dbReference type="Proteomes" id="UP001179952">
    <property type="component" value="Unassembled WGS sequence"/>
</dbReference>
<feature type="region of interest" description="Disordered" evidence="1">
    <location>
        <begin position="44"/>
        <end position="78"/>
    </location>
</feature>
<dbReference type="GO" id="GO:0003972">
    <property type="term" value="F:RNA ligase (ATP) activity"/>
    <property type="evidence" value="ECO:0007669"/>
    <property type="project" value="InterPro"/>
</dbReference>
<evidence type="ECO:0000256" key="1">
    <source>
        <dbReference type="SAM" id="MobiDB-lite"/>
    </source>
</evidence>
<dbReference type="AlphaFoldDB" id="A0AAV9AL68"/>
<gene>
    <name evidence="2" type="ORF">QJS04_geneDACA010577</name>
</gene>
<dbReference type="InterPro" id="IPR038837">
    <property type="entry name" value="tRNA_ligase_1"/>
</dbReference>
<evidence type="ECO:0000313" key="2">
    <source>
        <dbReference type="EMBL" id="KAK1264851.1"/>
    </source>
</evidence>